<dbReference type="KEGG" id="nas:GCU68_10225"/>
<dbReference type="SUPFAM" id="SSF140371">
    <property type="entry name" value="Vng1086c-like"/>
    <property type="match status" value="1"/>
</dbReference>
<name>A0A5P9P415_9EURY</name>
<dbReference type="OrthoDB" id="177623at2157"/>
<reference evidence="1 2" key="1">
    <citation type="journal article" date="2007" name="Int. J. Syst. Evol. Microbiol.">
        <title>Natronorubrum sulfidifaciens sp. nov., an extremely haloalkaliphilic archaeon isolated from Aiding salt lake in Xin-Jiang, China.</title>
        <authorList>
            <person name="Cui H.L."/>
            <person name="Tohty D."/>
            <person name="Liu H.C."/>
            <person name="Liu S.J."/>
            <person name="Oren A."/>
            <person name="Zhou P.J."/>
        </authorList>
    </citation>
    <scope>NUCLEOTIDE SEQUENCE [LARGE SCALE GENOMIC DNA]</scope>
    <source>
        <strain evidence="1 2">7-3</strain>
    </source>
</reference>
<dbReference type="Pfam" id="PF01893">
    <property type="entry name" value="UPF0058"/>
    <property type="match status" value="1"/>
</dbReference>
<sequence>MRSQEYVQLHALLQEIRATVEENQQTADAFEAYDTQPVRPVHVHLSKAQHRRAIFLLLEGISETLETQASPEVAV</sequence>
<dbReference type="Gene3D" id="1.20.1270.110">
    <property type="entry name" value="Uncharacterised protein family UPF0058"/>
    <property type="match status" value="1"/>
</dbReference>
<evidence type="ECO:0000313" key="1">
    <source>
        <dbReference type="EMBL" id="QFU82878.1"/>
    </source>
</evidence>
<dbReference type="GeneID" id="42301423"/>
<dbReference type="Proteomes" id="UP000326170">
    <property type="component" value="Chromosome"/>
</dbReference>
<organism evidence="1 2">
    <name type="scientific">Natronorubrum aibiense</name>
    <dbReference type="NCBI Taxonomy" id="348826"/>
    <lineage>
        <taxon>Archaea</taxon>
        <taxon>Methanobacteriati</taxon>
        <taxon>Methanobacteriota</taxon>
        <taxon>Stenosarchaea group</taxon>
        <taxon>Halobacteria</taxon>
        <taxon>Halobacteriales</taxon>
        <taxon>Natrialbaceae</taxon>
        <taxon>Natronorubrum</taxon>
    </lineage>
</organism>
<dbReference type="PANTHER" id="PTHR42203">
    <property type="entry name" value="UPF0058 PROTEIN MJ1205"/>
    <property type="match status" value="1"/>
</dbReference>
<dbReference type="AlphaFoldDB" id="A0A5P9P415"/>
<gene>
    <name evidence="1" type="ORF">GCU68_10225</name>
</gene>
<dbReference type="EMBL" id="CP045488">
    <property type="protein sequence ID" value="QFU82878.1"/>
    <property type="molecule type" value="Genomic_DNA"/>
</dbReference>
<accession>A0A5P9P415</accession>
<proteinExistence type="predicted"/>
<evidence type="ECO:0000313" key="2">
    <source>
        <dbReference type="Proteomes" id="UP000326170"/>
    </source>
</evidence>
<dbReference type="RefSeq" id="WP_152941290.1">
    <property type="nucleotide sequence ID" value="NZ_CP045488.1"/>
</dbReference>
<protein>
    <submittedName>
        <fullName evidence="1">Metal-binding protein</fullName>
    </submittedName>
</protein>
<keyword evidence="2" id="KW-1185">Reference proteome</keyword>
<dbReference type="InterPro" id="IPR002753">
    <property type="entry name" value="UPF0058"/>
</dbReference>
<dbReference type="InterPro" id="IPR036519">
    <property type="entry name" value="UPF0058_sf"/>
</dbReference>
<dbReference type="PANTHER" id="PTHR42203:SF2">
    <property type="entry name" value="UPF0058 PROTEIN MJ1205"/>
    <property type="match status" value="1"/>
</dbReference>